<dbReference type="InterPro" id="IPR014043">
    <property type="entry name" value="Acyl_transferase_dom"/>
</dbReference>
<keyword evidence="2" id="KW-0597">Phosphoprotein</keyword>
<dbReference type="EMBL" id="AUZM01000297">
    <property type="protein sequence ID" value="ERT03647.1"/>
    <property type="molecule type" value="Genomic_DNA"/>
</dbReference>
<dbReference type="OrthoDB" id="9805460at2"/>
<dbReference type="PANTHER" id="PTHR43775:SF37">
    <property type="entry name" value="SI:DKEY-61P9.11"/>
    <property type="match status" value="1"/>
</dbReference>
<dbReference type="GO" id="GO:0005886">
    <property type="term" value="C:plasma membrane"/>
    <property type="evidence" value="ECO:0007669"/>
    <property type="project" value="TreeGrafter"/>
</dbReference>
<feature type="non-terminal residue" evidence="4">
    <location>
        <position position="1"/>
    </location>
</feature>
<dbReference type="PANTHER" id="PTHR43775">
    <property type="entry name" value="FATTY ACID SYNTHASE"/>
    <property type="match status" value="1"/>
</dbReference>
<protein>
    <submittedName>
        <fullName evidence="4">Acyl transferase domain protein</fullName>
    </submittedName>
</protein>
<evidence type="ECO:0000313" key="4">
    <source>
        <dbReference type="EMBL" id="ERT03647.1"/>
    </source>
</evidence>
<dbReference type="Gene3D" id="3.30.70.3290">
    <property type="match status" value="1"/>
</dbReference>
<feature type="non-terminal residue" evidence="4">
    <location>
        <position position="246"/>
    </location>
</feature>
<dbReference type="RefSeq" id="WP_023069950.1">
    <property type="nucleotide sequence ID" value="NZ_AUZM01000297.1"/>
</dbReference>
<dbReference type="GO" id="GO:0004312">
    <property type="term" value="F:fatty acid synthase activity"/>
    <property type="evidence" value="ECO:0007669"/>
    <property type="project" value="TreeGrafter"/>
</dbReference>
<proteinExistence type="predicted"/>
<organism evidence="4 5">
    <name type="scientific">Lyngbya aestuarii BL J</name>
    <dbReference type="NCBI Taxonomy" id="1348334"/>
    <lineage>
        <taxon>Bacteria</taxon>
        <taxon>Bacillati</taxon>
        <taxon>Cyanobacteriota</taxon>
        <taxon>Cyanophyceae</taxon>
        <taxon>Oscillatoriophycideae</taxon>
        <taxon>Oscillatoriales</taxon>
        <taxon>Microcoleaceae</taxon>
        <taxon>Lyngbya</taxon>
    </lineage>
</organism>
<evidence type="ECO:0000313" key="5">
    <source>
        <dbReference type="Proteomes" id="UP000017127"/>
    </source>
</evidence>
<evidence type="ECO:0000256" key="1">
    <source>
        <dbReference type="ARBA" id="ARBA00022450"/>
    </source>
</evidence>
<dbReference type="InterPro" id="IPR016035">
    <property type="entry name" value="Acyl_Trfase/lysoPLipase"/>
</dbReference>
<gene>
    <name evidence="4" type="ORF">M595_6415</name>
</gene>
<dbReference type="SUPFAM" id="SSF55048">
    <property type="entry name" value="Probable ACP-binding domain of malonyl-CoA ACP transacylase"/>
    <property type="match status" value="1"/>
</dbReference>
<evidence type="ECO:0000256" key="2">
    <source>
        <dbReference type="ARBA" id="ARBA00022553"/>
    </source>
</evidence>
<keyword evidence="4" id="KW-0808">Transferase</keyword>
<dbReference type="InterPro" id="IPR016036">
    <property type="entry name" value="Malonyl_transacylase_ACP-bd"/>
</dbReference>
<dbReference type="GO" id="GO:0071770">
    <property type="term" value="P:DIM/DIP cell wall layer assembly"/>
    <property type="evidence" value="ECO:0007669"/>
    <property type="project" value="TreeGrafter"/>
</dbReference>
<keyword evidence="5" id="KW-1185">Reference proteome</keyword>
<dbReference type="GO" id="GO:0005737">
    <property type="term" value="C:cytoplasm"/>
    <property type="evidence" value="ECO:0007669"/>
    <property type="project" value="TreeGrafter"/>
</dbReference>
<sequence length="246" mass="27205">FQLWKSWGIQPDILIGHSLGEYVAACVAGVFSLEDGLQLVASRARLMQQLPQNGEMVVVFADENTVKACLESQPNLVEIAVINSPKNTVISGETQAVNQVVESLNQQGYKTQKLPVSHAFHSHLVEPMLDEFREVAEKIKYNLPSIDIISNVTGTLATEEITTAEYWCRHLRHSVKFASGIETLNQLGIDVFVEIGPKPTLMSLGQSCLGNSDKLWLASLTPKQDNWQTILSSLSQLYVAGVEINW</sequence>
<dbReference type="InterPro" id="IPR001227">
    <property type="entry name" value="Ac_transferase_dom_sf"/>
</dbReference>
<evidence type="ECO:0000259" key="3">
    <source>
        <dbReference type="SMART" id="SM00827"/>
    </source>
</evidence>
<reference evidence="4 5" key="1">
    <citation type="journal article" date="2013" name="Front. Microbiol.">
        <title>Comparative genomic analyses of the cyanobacterium, Lyngbya aestuarii BL J, a powerful hydrogen producer.</title>
        <authorList>
            <person name="Kothari A."/>
            <person name="Vaughn M."/>
            <person name="Garcia-Pichel F."/>
        </authorList>
    </citation>
    <scope>NUCLEOTIDE SEQUENCE [LARGE SCALE GENOMIC DNA]</scope>
    <source>
        <strain evidence="4 5">BL J</strain>
    </source>
</reference>
<dbReference type="GO" id="GO:0006633">
    <property type="term" value="P:fatty acid biosynthetic process"/>
    <property type="evidence" value="ECO:0007669"/>
    <property type="project" value="TreeGrafter"/>
</dbReference>
<dbReference type="SMART" id="SM00827">
    <property type="entry name" value="PKS_AT"/>
    <property type="match status" value="1"/>
</dbReference>
<dbReference type="SUPFAM" id="SSF52151">
    <property type="entry name" value="FabD/lysophospholipase-like"/>
    <property type="match status" value="1"/>
</dbReference>
<keyword evidence="1" id="KW-0596">Phosphopantetheine</keyword>
<dbReference type="Gene3D" id="3.40.366.10">
    <property type="entry name" value="Malonyl-Coenzyme A Acyl Carrier Protein, domain 2"/>
    <property type="match status" value="1"/>
</dbReference>
<dbReference type="AlphaFoldDB" id="U7Q8W9"/>
<dbReference type="Pfam" id="PF00698">
    <property type="entry name" value="Acyl_transf_1"/>
    <property type="match status" value="1"/>
</dbReference>
<comment type="caution">
    <text evidence="4">The sequence shown here is derived from an EMBL/GenBank/DDBJ whole genome shotgun (WGS) entry which is preliminary data.</text>
</comment>
<dbReference type="Proteomes" id="UP000017127">
    <property type="component" value="Unassembled WGS sequence"/>
</dbReference>
<name>U7Q8W9_9CYAN</name>
<dbReference type="InterPro" id="IPR050091">
    <property type="entry name" value="PKS_NRPS_Biosynth_Enz"/>
</dbReference>
<feature type="domain" description="Malonyl-CoA:ACP transacylase (MAT)" evidence="3">
    <location>
        <begin position="1"/>
        <end position="224"/>
    </location>
</feature>
<accession>U7Q8W9</accession>